<accession>A0A5B8Z4X2</accession>
<organism evidence="1 2">
    <name type="scientific">Cytobacillus dafuensis</name>
    <name type="common">Bacillus dafuensis</name>
    <dbReference type="NCBI Taxonomy" id="1742359"/>
    <lineage>
        <taxon>Bacteria</taxon>
        <taxon>Bacillati</taxon>
        <taxon>Bacillota</taxon>
        <taxon>Bacilli</taxon>
        <taxon>Bacillales</taxon>
        <taxon>Bacillaceae</taxon>
        <taxon>Cytobacillus</taxon>
    </lineage>
</organism>
<evidence type="ECO:0000313" key="1">
    <source>
        <dbReference type="EMBL" id="QED46366.1"/>
    </source>
</evidence>
<gene>
    <name evidence="1" type="ORF">FSZ17_03190</name>
</gene>
<proteinExistence type="predicted"/>
<dbReference type="InterPro" id="IPR012340">
    <property type="entry name" value="NA-bd_OB-fold"/>
</dbReference>
<name>A0A5B8Z4X2_CYTDA</name>
<dbReference type="Pfam" id="PF11518">
    <property type="entry name" value="DUF3221"/>
    <property type="match status" value="1"/>
</dbReference>
<sequence length="243" mass="27551">MKGVNKIHIKKHFTFLILLCFTLVGCIQEEDTVKGEYDKKGIITQIDIEGSRILVDDAETGLIWVTLNDNEDINNYKKGQEVVIWIDGGIDESYPAQANALHIEHSHSGNETVQHSLPKFNFKNEKFPPDLKGIVKINETRYEMTRGGFEWKKGNQTTQTDAASPTQIAENFKAIVVEPNSKATIEIEQNPNLSAYLWDSDRKKIALEGKQITFPANKGRYIYEVVAKWSNGEVSYTFVIEVN</sequence>
<dbReference type="AlphaFoldDB" id="A0A5B8Z4X2"/>
<protein>
    <submittedName>
        <fullName evidence="1">DUF3221 domain-containing protein</fullName>
    </submittedName>
</protein>
<dbReference type="Proteomes" id="UP000321555">
    <property type="component" value="Chromosome"/>
</dbReference>
<dbReference type="KEGG" id="bda:FSZ17_03190"/>
<evidence type="ECO:0000313" key="2">
    <source>
        <dbReference type="Proteomes" id="UP000321555"/>
    </source>
</evidence>
<reference evidence="2" key="1">
    <citation type="submission" date="2019-08" db="EMBL/GenBank/DDBJ databases">
        <authorList>
            <person name="Zheng X."/>
        </authorList>
    </citation>
    <scope>NUCLEOTIDE SEQUENCE [LARGE SCALE GENOMIC DNA]</scope>
    <source>
        <strain evidence="2">FJAT-25496</strain>
    </source>
</reference>
<dbReference type="STRING" id="1742359.GCA_001439625_04478"/>
<keyword evidence="2" id="KW-1185">Reference proteome</keyword>
<dbReference type="InterPro" id="IPR021598">
    <property type="entry name" value="DUF3221"/>
</dbReference>
<dbReference type="Gene3D" id="2.40.50.140">
    <property type="entry name" value="Nucleic acid-binding proteins"/>
    <property type="match status" value="1"/>
</dbReference>
<dbReference type="OrthoDB" id="2452352at2"/>
<dbReference type="PROSITE" id="PS51257">
    <property type="entry name" value="PROKAR_LIPOPROTEIN"/>
    <property type="match status" value="1"/>
</dbReference>
<dbReference type="EMBL" id="CP042593">
    <property type="protein sequence ID" value="QED46366.1"/>
    <property type="molecule type" value="Genomic_DNA"/>
</dbReference>